<keyword evidence="1" id="KW-0472">Membrane</keyword>
<keyword evidence="1" id="KW-0812">Transmembrane</keyword>
<dbReference type="EMBL" id="LAZR01009585">
    <property type="protein sequence ID" value="KKM71736.1"/>
    <property type="molecule type" value="Genomic_DNA"/>
</dbReference>
<name>A0A0F9KAM7_9ZZZZ</name>
<gene>
    <name evidence="2" type="ORF">LCGC14_1427630</name>
</gene>
<protein>
    <submittedName>
        <fullName evidence="2">Uncharacterized protein</fullName>
    </submittedName>
</protein>
<evidence type="ECO:0000256" key="1">
    <source>
        <dbReference type="SAM" id="Phobius"/>
    </source>
</evidence>
<reference evidence="2" key="1">
    <citation type="journal article" date="2015" name="Nature">
        <title>Complex archaea that bridge the gap between prokaryotes and eukaryotes.</title>
        <authorList>
            <person name="Spang A."/>
            <person name="Saw J.H."/>
            <person name="Jorgensen S.L."/>
            <person name="Zaremba-Niedzwiedzka K."/>
            <person name="Martijn J."/>
            <person name="Lind A.E."/>
            <person name="van Eijk R."/>
            <person name="Schleper C."/>
            <person name="Guy L."/>
            <person name="Ettema T.J."/>
        </authorList>
    </citation>
    <scope>NUCLEOTIDE SEQUENCE</scope>
</reference>
<sequence>MKTSERDELLGRLDERSQNTWNTIDRVEKHLDTQNGILLDHTEQIAYNTQGRRNIKWIIGGVIFVVTTLFVVLFNVTLP</sequence>
<accession>A0A0F9KAM7</accession>
<keyword evidence="1" id="KW-1133">Transmembrane helix</keyword>
<comment type="caution">
    <text evidence="2">The sequence shown here is derived from an EMBL/GenBank/DDBJ whole genome shotgun (WGS) entry which is preliminary data.</text>
</comment>
<feature type="transmembrane region" description="Helical" evidence="1">
    <location>
        <begin position="57"/>
        <end position="78"/>
    </location>
</feature>
<evidence type="ECO:0000313" key="2">
    <source>
        <dbReference type="EMBL" id="KKM71736.1"/>
    </source>
</evidence>
<proteinExistence type="predicted"/>
<dbReference type="AlphaFoldDB" id="A0A0F9KAM7"/>
<organism evidence="2">
    <name type="scientific">marine sediment metagenome</name>
    <dbReference type="NCBI Taxonomy" id="412755"/>
    <lineage>
        <taxon>unclassified sequences</taxon>
        <taxon>metagenomes</taxon>
        <taxon>ecological metagenomes</taxon>
    </lineage>
</organism>